<organism evidence="2 3">
    <name type="scientific">Lithohypha guttulata</name>
    <dbReference type="NCBI Taxonomy" id="1690604"/>
    <lineage>
        <taxon>Eukaryota</taxon>
        <taxon>Fungi</taxon>
        <taxon>Dikarya</taxon>
        <taxon>Ascomycota</taxon>
        <taxon>Pezizomycotina</taxon>
        <taxon>Eurotiomycetes</taxon>
        <taxon>Chaetothyriomycetidae</taxon>
        <taxon>Chaetothyriales</taxon>
        <taxon>Trichomeriaceae</taxon>
        <taxon>Lithohypha</taxon>
    </lineage>
</organism>
<dbReference type="PROSITE" id="PS50097">
    <property type="entry name" value="BTB"/>
    <property type="match status" value="1"/>
</dbReference>
<dbReference type="Gene3D" id="3.30.710.10">
    <property type="entry name" value="Potassium Channel Kv1.1, Chain A"/>
    <property type="match status" value="1"/>
</dbReference>
<dbReference type="SMART" id="SM00225">
    <property type="entry name" value="BTB"/>
    <property type="match status" value="1"/>
</dbReference>
<evidence type="ECO:0000259" key="1">
    <source>
        <dbReference type="PROSITE" id="PS50097"/>
    </source>
</evidence>
<evidence type="ECO:0000313" key="3">
    <source>
        <dbReference type="Proteomes" id="UP001345013"/>
    </source>
</evidence>
<protein>
    <recommendedName>
        <fullName evidence="1">BTB domain-containing protein</fullName>
    </recommendedName>
</protein>
<dbReference type="Pfam" id="PF00651">
    <property type="entry name" value="BTB"/>
    <property type="match status" value="1"/>
</dbReference>
<gene>
    <name evidence="2" type="ORF">LTR24_003794</name>
</gene>
<dbReference type="InterPro" id="IPR000210">
    <property type="entry name" value="BTB/POZ_dom"/>
</dbReference>
<comment type="caution">
    <text evidence="2">The sequence shown here is derived from an EMBL/GenBank/DDBJ whole genome shotgun (WGS) entry which is preliminary data.</text>
</comment>
<dbReference type="Proteomes" id="UP001345013">
    <property type="component" value="Unassembled WGS sequence"/>
</dbReference>
<name>A0ABR0KE26_9EURO</name>
<keyword evidence="3" id="KW-1185">Reference proteome</keyword>
<sequence>MATSTPLIGNLVEAQRTLLQDGTFSDVTVICRGQTWKCHRNILCPRCPFFQAALGGNFKESKTSIVTLDDDDPEGVQLLLEYLYTLDLTYSCAKYGEIAYLLGDKYGLLPLRTAGKNQLIRWFGKGTRVLDSLKDEKKAAYLYDLGRLWSWEMEDVTEIKDAVLAGLCISVRSGPLLQHRGFQKFLRRNKDLSLELMMALA</sequence>
<dbReference type="CDD" id="cd18186">
    <property type="entry name" value="BTB_POZ_ZBTB_KLHL-like"/>
    <property type="match status" value="1"/>
</dbReference>
<feature type="domain" description="BTB" evidence="1">
    <location>
        <begin position="25"/>
        <end position="92"/>
    </location>
</feature>
<dbReference type="PANTHER" id="PTHR47843">
    <property type="entry name" value="BTB DOMAIN-CONTAINING PROTEIN-RELATED"/>
    <property type="match status" value="1"/>
</dbReference>
<reference evidence="2 3" key="1">
    <citation type="submission" date="2023-08" db="EMBL/GenBank/DDBJ databases">
        <title>Black Yeasts Isolated from many extreme environments.</title>
        <authorList>
            <person name="Coleine C."/>
            <person name="Stajich J.E."/>
            <person name="Selbmann L."/>
        </authorList>
    </citation>
    <scope>NUCLEOTIDE SEQUENCE [LARGE SCALE GENOMIC DNA]</scope>
    <source>
        <strain evidence="2 3">CCFEE 5885</strain>
    </source>
</reference>
<dbReference type="PANTHER" id="PTHR47843:SF5">
    <property type="entry name" value="BTB_POZ DOMAIN PROTEIN"/>
    <property type="match status" value="1"/>
</dbReference>
<proteinExistence type="predicted"/>
<dbReference type="SUPFAM" id="SSF54695">
    <property type="entry name" value="POZ domain"/>
    <property type="match status" value="1"/>
</dbReference>
<evidence type="ECO:0000313" key="2">
    <source>
        <dbReference type="EMBL" id="KAK5094189.1"/>
    </source>
</evidence>
<dbReference type="InterPro" id="IPR011333">
    <property type="entry name" value="SKP1/BTB/POZ_sf"/>
</dbReference>
<accession>A0ABR0KE26</accession>
<dbReference type="EMBL" id="JAVRRG010000036">
    <property type="protein sequence ID" value="KAK5094189.1"/>
    <property type="molecule type" value="Genomic_DNA"/>
</dbReference>